<comment type="caution">
    <text evidence="1">The sequence shown here is derived from an EMBL/GenBank/DDBJ whole genome shotgun (WGS) entry which is preliminary data.</text>
</comment>
<dbReference type="EMBL" id="CM023479">
    <property type="protein sequence ID" value="KAH7974512.1"/>
    <property type="molecule type" value="Genomic_DNA"/>
</dbReference>
<name>A0ACB8DPB0_DERSI</name>
<sequence length="156" mass="17816">MARLARQLESIPDLGYALYANDITLWLNRGSLGHKEQTLPEAAQTVHLCGELWYELLAGKWEFVRVHGKGHRGKQPFHLRVGDHPIREVAKARILGLRGQCNRQADHTLRILRTTVRQIASMLYRVTYQCKGFGKAHTLRLIIHTFVISRVTTGLI</sequence>
<dbReference type="Proteomes" id="UP000821865">
    <property type="component" value="Chromosome 10"/>
</dbReference>
<proteinExistence type="predicted"/>
<organism evidence="1 2">
    <name type="scientific">Dermacentor silvarum</name>
    <name type="common">Tick</name>
    <dbReference type="NCBI Taxonomy" id="543639"/>
    <lineage>
        <taxon>Eukaryota</taxon>
        <taxon>Metazoa</taxon>
        <taxon>Ecdysozoa</taxon>
        <taxon>Arthropoda</taxon>
        <taxon>Chelicerata</taxon>
        <taxon>Arachnida</taxon>
        <taxon>Acari</taxon>
        <taxon>Parasitiformes</taxon>
        <taxon>Ixodida</taxon>
        <taxon>Ixodoidea</taxon>
        <taxon>Ixodidae</taxon>
        <taxon>Rhipicephalinae</taxon>
        <taxon>Dermacentor</taxon>
    </lineage>
</organism>
<keyword evidence="2" id="KW-1185">Reference proteome</keyword>
<accession>A0ACB8DPB0</accession>
<evidence type="ECO:0000313" key="2">
    <source>
        <dbReference type="Proteomes" id="UP000821865"/>
    </source>
</evidence>
<evidence type="ECO:0000313" key="1">
    <source>
        <dbReference type="EMBL" id="KAH7974512.1"/>
    </source>
</evidence>
<reference evidence="1" key="1">
    <citation type="submission" date="2020-05" db="EMBL/GenBank/DDBJ databases">
        <title>Large-scale comparative analyses of tick genomes elucidate their genetic diversity and vector capacities.</title>
        <authorList>
            <person name="Jia N."/>
            <person name="Wang J."/>
            <person name="Shi W."/>
            <person name="Du L."/>
            <person name="Sun Y."/>
            <person name="Zhan W."/>
            <person name="Jiang J."/>
            <person name="Wang Q."/>
            <person name="Zhang B."/>
            <person name="Ji P."/>
            <person name="Sakyi L.B."/>
            <person name="Cui X."/>
            <person name="Yuan T."/>
            <person name="Jiang B."/>
            <person name="Yang W."/>
            <person name="Lam T.T.-Y."/>
            <person name="Chang Q."/>
            <person name="Ding S."/>
            <person name="Wang X."/>
            <person name="Zhu J."/>
            <person name="Ruan X."/>
            <person name="Zhao L."/>
            <person name="Wei J."/>
            <person name="Que T."/>
            <person name="Du C."/>
            <person name="Cheng J."/>
            <person name="Dai P."/>
            <person name="Han X."/>
            <person name="Huang E."/>
            <person name="Gao Y."/>
            <person name="Liu J."/>
            <person name="Shao H."/>
            <person name="Ye R."/>
            <person name="Li L."/>
            <person name="Wei W."/>
            <person name="Wang X."/>
            <person name="Wang C."/>
            <person name="Yang T."/>
            <person name="Huo Q."/>
            <person name="Li W."/>
            <person name="Guo W."/>
            <person name="Chen H."/>
            <person name="Zhou L."/>
            <person name="Ni X."/>
            <person name="Tian J."/>
            <person name="Zhou Y."/>
            <person name="Sheng Y."/>
            <person name="Liu T."/>
            <person name="Pan Y."/>
            <person name="Xia L."/>
            <person name="Li J."/>
            <person name="Zhao F."/>
            <person name="Cao W."/>
        </authorList>
    </citation>
    <scope>NUCLEOTIDE SEQUENCE</scope>
    <source>
        <strain evidence="1">Dsil-2018</strain>
    </source>
</reference>
<gene>
    <name evidence="1" type="ORF">HPB49_016375</name>
</gene>
<protein>
    <submittedName>
        <fullName evidence="1">Uncharacterized protein</fullName>
    </submittedName>
</protein>